<dbReference type="RefSeq" id="XP_075080465.1">
    <property type="nucleotide sequence ID" value="XM_075224364.1"/>
</dbReference>
<sequence>MANSNKNGIASTNISALHCIDLSSPDIHTSVSLLKKACLDSGFFYVVNHKISQEFTDEVFAQSKKLFDLPLEEKMKLLRNEKHRGYTPVLDEHLDAVNQINGDYKEGYYIGVEALEDDPDAQRPFYGSNVWPTAGILPGWRETMEKYHQEALEVTKAVSRLIALALDLDADFFGQPEFLGKPIGTLRLLHYEGKLSDPSTGIFGAGAHTDYGLITLLATDDVCGLQICKDKDAKPQIWEYVPPLKGAFVVNLGDMLERWSNGIFRSTLHRVLGNGQERYSIAYFVEPSHDCLVECLATCQSKDNPPRNMSNENQTNGNVAGTGATVTSVAASSSRSTPAHAMAGKFSSIDFKRWQMKMLFYLTTLSLQRFIKEDPLVLAEGTPDDERFVVTEAWKHSDFLCKNYILSCLEDSLYNVYSVMETSKALWNALEKKYKTEDAGLKKFVAARFLDFKMIDTRSVITQVHELQVIVHDLLAEAFQVAAFIEKLPPCWKDFKNYLKHKRKEMTLEDLIVRLRIEEDNKNAEKKSRGNSTIIRANIVEEAPQNKKRKKASGPKNYPSKKKFKGNCHNCGKSGHKAVDCRAPKNDKKKKKNQANMVENAEEMEDLCAMLSECNLVGNPKEWWIDSGATRHVCANKELFSSYAPAGPDEKIFMGNSSTAKIEGVGKIALKMTSGKIVTLNQVLHVPEIRKNLVSTSLLVKNGFKCIFVSNSVILSKNDVYVGKGYLNEGLFKLNVIAVPINKVNASSYLLESNALWHARLGHVNFKTLRKMINLEVLPKFDCINSKFCIATVVGRFIQFHPGRI</sequence>
<protein>
    <submittedName>
        <fullName evidence="2">Retrovirus-related Pol polyprotein from transposon TNT 1-94-like</fullName>
    </submittedName>
</protein>
<reference evidence="1" key="1">
    <citation type="journal article" date="2014" name="Nat. Commun.">
        <title>The tobacco genome sequence and its comparison with those of tomato and potato.</title>
        <authorList>
            <person name="Sierro N."/>
            <person name="Battey J.N."/>
            <person name="Ouadi S."/>
            <person name="Bakaher N."/>
            <person name="Bovet L."/>
            <person name="Willig A."/>
            <person name="Goepfert S."/>
            <person name="Peitsch M.C."/>
            <person name="Ivanov N.V."/>
        </authorList>
    </citation>
    <scope>NUCLEOTIDE SEQUENCE [LARGE SCALE GENOMIC DNA]</scope>
</reference>
<evidence type="ECO:0000313" key="1">
    <source>
        <dbReference type="Proteomes" id="UP000790787"/>
    </source>
</evidence>
<proteinExistence type="predicted"/>
<accession>A0AC58S645</accession>
<evidence type="ECO:0000313" key="2">
    <source>
        <dbReference type="RefSeq" id="XP_075080465.1"/>
    </source>
</evidence>
<reference evidence="2" key="2">
    <citation type="submission" date="2025-08" db="UniProtKB">
        <authorList>
            <consortium name="RefSeq"/>
        </authorList>
    </citation>
    <scope>IDENTIFICATION</scope>
    <source>
        <tissue evidence="2">Leaf</tissue>
    </source>
</reference>
<gene>
    <name evidence="2" type="primary">LOC107799947</name>
</gene>
<name>A0AC58S645_TOBAC</name>
<dbReference type="Proteomes" id="UP000790787">
    <property type="component" value="Chromosome 11"/>
</dbReference>
<keyword evidence="1" id="KW-1185">Reference proteome</keyword>
<organism evidence="1 2">
    <name type="scientific">Nicotiana tabacum</name>
    <name type="common">Common tobacco</name>
    <dbReference type="NCBI Taxonomy" id="4097"/>
    <lineage>
        <taxon>Eukaryota</taxon>
        <taxon>Viridiplantae</taxon>
        <taxon>Streptophyta</taxon>
        <taxon>Embryophyta</taxon>
        <taxon>Tracheophyta</taxon>
        <taxon>Spermatophyta</taxon>
        <taxon>Magnoliopsida</taxon>
        <taxon>eudicotyledons</taxon>
        <taxon>Gunneridae</taxon>
        <taxon>Pentapetalae</taxon>
        <taxon>asterids</taxon>
        <taxon>lamiids</taxon>
        <taxon>Solanales</taxon>
        <taxon>Solanaceae</taxon>
        <taxon>Nicotianoideae</taxon>
        <taxon>Nicotianeae</taxon>
        <taxon>Nicotiana</taxon>
    </lineage>
</organism>